<gene>
    <name evidence="3" type="ORF">QWJ41_01735</name>
</gene>
<evidence type="ECO:0000313" key="3">
    <source>
        <dbReference type="EMBL" id="MDO3394432.1"/>
    </source>
</evidence>
<keyword evidence="3" id="KW-0067">ATP-binding</keyword>
<dbReference type="Proteomes" id="UP001168363">
    <property type="component" value="Unassembled WGS sequence"/>
</dbReference>
<accession>A0ABT8TKE2</accession>
<dbReference type="EMBL" id="JAULSC010000001">
    <property type="protein sequence ID" value="MDO3394432.1"/>
    <property type="molecule type" value="Genomic_DNA"/>
</dbReference>
<dbReference type="CDD" id="cd16936">
    <property type="entry name" value="HATPase_RsbW-like"/>
    <property type="match status" value="1"/>
</dbReference>
<dbReference type="Pfam" id="PF13581">
    <property type="entry name" value="HATPase_c_2"/>
    <property type="match status" value="1"/>
</dbReference>
<sequence length="305" mass="33836">MPLNRPALLLGAGPRSVQDARRWVVDTCRDIDRPELAECAELGVSELVTNALLHGEAPIRVRVRGTREHPRVEVRDASRERPVLPAPPEDGDEDDLLLTFGRGLSIVARSSDAWGAEMESDGKVVWFAPAASFADDEGVQGVITGLDEQPVAPPADPVTVRVGDVPVELHQAFQRHFSELRREVRLLALAHESDYPIAKELSDLFSEVDRELRHGLGADAVALAESHDEVTADIEVVVARSSADTTEHFIELLDTADAFCRQQRLLSLARSEEERRFQQWYLGEFVRQARGDQPVPWSHETHSGV</sequence>
<feature type="domain" description="Histidine kinase/HSP90-like ATPase" evidence="2">
    <location>
        <begin position="13"/>
        <end position="127"/>
    </location>
</feature>
<comment type="caution">
    <text evidence="3">The sequence shown here is derived from an EMBL/GenBank/DDBJ whole genome shotgun (WGS) entry which is preliminary data.</text>
</comment>
<dbReference type="SUPFAM" id="SSF55874">
    <property type="entry name" value="ATPase domain of HSP90 chaperone/DNA topoisomerase II/histidine kinase"/>
    <property type="match status" value="1"/>
</dbReference>
<reference evidence="3" key="1">
    <citation type="submission" date="2023-06" db="EMBL/GenBank/DDBJ databases">
        <title>Genome sequence of Nocardioides sp. SOB44.</title>
        <authorList>
            <person name="Zhang G."/>
        </authorList>
    </citation>
    <scope>NUCLEOTIDE SEQUENCE</scope>
    <source>
        <strain evidence="3">SOB44</strain>
    </source>
</reference>
<evidence type="ECO:0000259" key="2">
    <source>
        <dbReference type="Pfam" id="PF13581"/>
    </source>
</evidence>
<evidence type="ECO:0000256" key="1">
    <source>
        <dbReference type="ARBA" id="ARBA00022527"/>
    </source>
</evidence>
<dbReference type="PANTHER" id="PTHR35526:SF3">
    <property type="entry name" value="ANTI-SIGMA-F FACTOR RSBW"/>
    <property type="match status" value="1"/>
</dbReference>
<name>A0ABT8TKE2_9ACTN</name>
<keyword evidence="4" id="KW-1185">Reference proteome</keyword>
<dbReference type="InterPro" id="IPR050267">
    <property type="entry name" value="Anti-sigma-factor_SerPK"/>
</dbReference>
<dbReference type="RefSeq" id="WP_302705425.1">
    <property type="nucleotide sequence ID" value="NZ_JAULSC010000001.1"/>
</dbReference>
<dbReference type="InterPro" id="IPR036890">
    <property type="entry name" value="HATPase_C_sf"/>
</dbReference>
<keyword evidence="1" id="KW-0808">Transferase</keyword>
<organism evidence="3 4">
    <name type="scientific">Nocardioides cremeus</name>
    <dbReference type="NCBI Taxonomy" id="3058044"/>
    <lineage>
        <taxon>Bacteria</taxon>
        <taxon>Bacillati</taxon>
        <taxon>Actinomycetota</taxon>
        <taxon>Actinomycetes</taxon>
        <taxon>Propionibacteriales</taxon>
        <taxon>Nocardioidaceae</taxon>
        <taxon>Nocardioides</taxon>
    </lineage>
</organism>
<keyword evidence="1" id="KW-0723">Serine/threonine-protein kinase</keyword>
<dbReference type="Gene3D" id="3.30.565.10">
    <property type="entry name" value="Histidine kinase-like ATPase, C-terminal domain"/>
    <property type="match status" value="1"/>
</dbReference>
<proteinExistence type="predicted"/>
<keyword evidence="3" id="KW-0547">Nucleotide-binding</keyword>
<dbReference type="InterPro" id="IPR003594">
    <property type="entry name" value="HATPase_dom"/>
</dbReference>
<keyword evidence="1" id="KW-0418">Kinase</keyword>
<evidence type="ECO:0000313" key="4">
    <source>
        <dbReference type="Proteomes" id="UP001168363"/>
    </source>
</evidence>
<protein>
    <submittedName>
        <fullName evidence="3">ATP-binding protein</fullName>
    </submittedName>
</protein>
<dbReference type="PANTHER" id="PTHR35526">
    <property type="entry name" value="ANTI-SIGMA-F FACTOR RSBW-RELATED"/>
    <property type="match status" value="1"/>
</dbReference>
<dbReference type="GO" id="GO:0005524">
    <property type="term" value="F:ATP binding"/>
    <property type="evidence" value="ECO:0007669"/>
    <property type="project" value="UniProtKB-KW"/>
</dbReference>